<dbReference type="EMBL" id="JAMQGP010000002">
    <property type="protein sequence ID" value="MCM2679288.1"/>
    <property type="molecule type" value="Genomic_DNA"/>
</dbReference>
<dbReference type="PANTHER" id="PTHR34385:SF1">
    <property type="entry name" value="PEPTIDOGLYCAN L-ALANYL-D-GLUTAMATE ENDOPEPTIDASE CWLK"/>
    <property type="match status" value="1"/>
</dbReference>
<dbReference type="CDD" id="cd14847">
    <property type="entry name" value="DD-carboxypeptidase_like"/>
    <property type="match status" value="1"/>
</dbReference>
<sequence>MNLTAANWLGDDDSHIVWLSERHGLTQETLDAWRSMQHHAAECGLSLDLVSSYRSFDRQLAIWNAKFNGLRPVLDDQNQHLDIGSLSELERAIAILRFSALPGASRHHWGTDLDVYSKRLQGDIPFDLVASEYGSGGPQADVSSWLRQHACQYGFMAPYSADLDGVAIEPWHLSYCEIAQHIAREISVTILAERLNQSKISGKQTLLDNLPMLFERFVLRVNQ</sequence>
<feature type="domain" description="D-alanyl-D-alanine carboxypeptidase-like core" evidence="1">
    <location>
        <begin position="23"/>
        <end position="176"/>
    </location>
</feature>
<comment type="caution">
    <text evidence="2">The sequence shown here is derived from an EMBL/GenBank/DDBJ whole genome shotgun (WGS) entry which is preliminary data.</text>
</comment>
<dbReference type="Proteomes" id="UP001165393">
    <property type="component" value="Unassembled WGS sequence"/>
</dbReference>
<dbReference type="InterPro" id="IPR009045">
    <property type="entry name" value="Zn_M74/Hedgehog-like"/>
</dbReference>
<dbReference type="RefSeq" id="WP_251260640.1">
    <property type="nucleotide sequence ID" value="NZ_JAMQGP010000002.1"/>
</dbReference>
<name>A0AA41W698_9GAMM</name>
<dbReference type="Gene3D" id="3.30.1380.10">
    <property type="match status" value="1"/>
</dbReference>
<dbReference type="GO" id="GO:0008233">
    <property type="term" value="F:peptidase activity"/>
    <property type="evidence" value="ECO:0007669"/>
    <property type="project" value="InterPro"/>
</dbReference>
<dbReference type="InterPro" id="IPR003709">
    <property type="entry name" value="VanY-like_core_dom"/>
</dbReference>
<dbReference type="Pfam" id="PF02557">
    <property type="entry name" value="VanY"/>
    <property type="match status" value="1"/>
</dbReference>
<evidence type="ECO:0000313" key="3">
    <source>
        <dbReference type="Proteomes" id="UP001165393"/>
    </source>
</evidence>
<evidence type="ECO:0000259" key="1">
    <source>
        <dbReference type="Pfam" id="PF02557"/>
    </source>
</evidence>
<dbReference type="GO" id="GO:0006508">
    <property type="term" value="P:proteolysis"/>
    <property type="evidence" value="ECO:0007669"/>
    <property type="project" value="InterPro"/>
</dbReference>
<proteinExistence type="predicted"/>
<gene>
    <name evidence="2" type="ORF">NAF29_06305</name>
</gene>
<keyword evidence="3" id="KW-1185">Reference proteome</keyword>
<dbReference type="PANTHER" id="PTHR34385">
    <property type="entry name" value="D-ALANYL-D-ALANINE CARBOXYPEPTIDASE"/>
    <property type="match status" value="1"/>
</dbReference>
<dbReference type="InterPro" id="IPR052179">
    <property type="entry name" value="DD-CPase-like"/>
</dbReference>
<dbReference type="SUPFAM" id="SSF55166">
    <property type="entry name" value="Hedgehog/DD-peptidase"/>
    <property type="match status" value="1"/>
</dbReference>
<organism evidence="2 3">
    <name type="scientific">Echinimonas agarilytica</name>
    <dbReference type="NCBI Taxonomy" id="1215918"/>
    <lineage>
        <taxon>Bacteria</taxon>
        <taxon>Pseudomonadati</taxon>
        <taxon>Pseudomonadota</taxon>
        <taxon>Gammaproteobacteria</taxon>
        <taxon>Alteromonadales</taxon>
        <taxon>Echinimonadaceae</taxon>
        <taxon>Echinimonas</taxon>
    </lineage>
</organism>
<accession>A0AA41W698</accession>
<reference evidence="2 3" key="1">
    <citation type="journal article" date="2013" name="Antonie Van Leeuwenhoek">
        <title>Echinimonas agarilytica gen. nov., sp. nov., a new gammaproteobacterium isolated from the sea urchin Strongylocentrotus intermedius.</title>
        <authorList>
            <person name="Nedashkovskaya O.I."/>
            <person name="Stenkova A.M."/>
            <person name="Zhukova N.V."/>
            <person name="Van Trappen S."/>
            <person name="Lee J.S."/>
            <person name="Kim S.B."/>
        </authorList>
    </citation>
    <scope>NUCLEOTIDE SEQUENCE [LARGE SCALE GENOMIC DNA]</scope>
    <source>
        <strain evidence="2 3">KMM 6351</strain>
    </source>
</reference>
<protein>
    <submittedName>
        <fullName evidence="2">M15 family metallopeptidase</fullName>
    </submittedName>
</protein>
<dbReference type="AlphaFoldDB" id="A0AA41W698"/>
<evidence type="ECO:0000313" key="2">
    <source>
        <dbReference type="EMBL" id="MCM2679288.1"/>
    </source>
</evidence>